<accession>A0A6C0D2M3</accession>
<dbReference type="InterPro" id="IPR028992">
    <property type="entry name" value="Hedgehog/Intein_dom"/>
</dbReference>
<evidence type="ECO:0000313" key="2">
    <source>
        <dbReference type="EMBL" id="QHT09955.1"/>
    </source>
</evidence>
<feature type="domain" description="Hedgehog/Intein (Hint)" evidence="1">
    <location>
        <begin position="225"/>
        <end position="366"/>
    </location>
</feature>
<name>A0A6C0D2M3_9ZZZZ</name>
<dbReference type="EMBL" id="MN739518">
    <property type="protein sequence ID" value="QHT09955.1"/>
    <property type="molecule type" value="Genomic_DNA"/>
</dbReference>
<protein>
    <recommendedName>
        <fullName evidence="1">Hedgehog/Intein (Hint) domain-containing protein</fullName>
    </recommendedName>
</protein>
<dbReference type="InterPro" id="IPR036844">
    <property type="entry name" value="Hint_dom_sf"/>
</dbReference>
<dbReference type="Pfam" id="PF13403">
    <property type="entry name" value="Hint_2"/>
    <property type="match status" value="1"/>
</dbReference>
<sequence>MSIDFQDFTTLNTYVLLASANIDVATATVNQITTNTFPANYAAGVAITGLGELNGGILDDTNKSTALSQLGTLCTNIEAAITTGPTTLLPTIPTSGSITVTPGIYTLPYPPSFNFTSSQTIVCDGSGTYLFVANSNSVAGITLDGTITLLNGAIVTDIYWYTNSFSSGSLRDVTVGGYGMKGIFIQNSTNASKIILNQPTLDGCVYNNTGNVNLSAAELNSETLCFLRDTHILTNTGYKPIQNLSVGDLVLSYGSISESQIVSHSQPLFTPVKWIQHFKPSFKNSSTMPIHFQKDSLGVNIPQKDLWLSPFHGIFVEGKMTQAQQFINGTTIIQDFNVGEVEYFHFETEDHCAVDAEGVKSETFINMNYAIRNLPSINNNRNKERINFLCL</sequence>
<dbReference type="AlphaFoldDB" id="A0A6C0D2M3"/>
<proteinExistence type="predicted"/>
<organism evidence="2">
    <name type="scientific">viral metagenome</name>
    <dbReference type="NCBI Taxonomy" id="1070528"/>
    <lineage>
        <taxon>unclassified sequences</taxon>
        <taxon>metagenomes</taxon>
        <taxon>organismal metagenomes</taxon>
    </lineage>
</organism>
<reference evidence="2" key="1">
    <citation type="journal article" date="2020" name="Nature">
        <title>Giant virus diversity and host interactions through global metagenomics.</title>
        <authorList>
            <person name="Schulz F."/>
            <person name="Roux S."/>
            <person name="Paez-Espino D."/>
            <person name="Jungbluth S."/>
            <person name="Walsh D.A."/>
            <person name="Denef V.J."/>
            <person name="McMahon K.D."/>
            <person name="Konstantinidis K.T."/>
            <person name="Eloe-Fadrosh E.A."/>
            <person name="Kyrpides N.C."/>
            <person name="Woyke T."/>
        </authorList>
    </citation>
    <scope>NUCLEOTIDE SEQUENCE</scope>
    <source>
        <strain evidence="2">GVMAG-M-3300023174-104</strain>
    </source>
</reference>
<dbReference type="SUPFAM" id="SSF51294">
    <property type="entry name" value="Hedgehog/intein (Hint) domain"/>
    <property type="match status" value="1"/>
</dbReference>
<evidence type="ECO:0000259" key="1">
    <source>
        <dbReference type="Pfam" id="PF13403"/>
    </source>
</evidence>
<dbReference type="Gene3D" id="2.170.16.10">
    <property type="entry name" value="Hedgehog/Intein (Hint) domain"/>
    <property type="match status" value="1"/>
</dbReference>